<dbReference type="GO" id="GO:0016874">
    <property type="term" value="F:ligase activity"/>
    <property type="evidence" value="ECO:0007669"/>
    <property type="project" value="UniProtKB-KW"/>
</dbReference>
<reference evidence="6 7" key="1">
    <citation type="journal article" date="2018" name="Front. Microbiol.">
        <title>Phylogeny of Vibrio vulnificus from the Analysis of the Core-Genome: Implications for Intra-Species Taxonomy.</title>
        <authorList>
            <person name="Roig F.J."/>
            <person name="Gonzalez-Candelas F."/>
            <person name="Sanjuan E."/>
            <person name="Fouz B."/>
            <person name="Feil E.J."/>
            <person name="Llorens C."/>
            <person name="Baker-Austin C."/>
            <person name="Oliver J.D."/>
            <person name="Danin-Poleg Y."/>
            <person name="Gibas C.J."/>
            <person name="Kashi Y."/>
            <person name="Gulig P.A."/>
            <person name="Morrison S.S."/>
            <person name="Amaro C."/>
        </authorList>
    </citation>
    <scope>NUCLEOTIDE SEQUENCE [LARGE SCALE GENOMIC DNA]</scope>
    <source>
        <strain evidence="6 7">CECT4608</strain>
    </source>
</reference>
<dbReference type="PANTHER" id="PTHR43585:SF2">
    <property type="entry name" value="ATP-GRASP ENZYME FSQD"/>
    <property type="match status" value="1"/>
</dbReference>
<dbReference type="GO" id="GO:0005524">
    <property type="term" value="F:ATP binding"/>
    <property type="evidence" value="ECO:0007669"/>
    <property type="project" value="UniProtKB-UniRule"/>
</dbReference>
<dbReference type="PANTHER" id="PTHR43585">
    <property type="entry name" value="FUMIPYRROLE BIOSYNTHESIS PROTEIN C"/>
    <property type="match status" value="1"/>
</dbReference>
<organism evidence="6 7">
    <name type="scientific">Vibrio vulnificus</name>
    <dbReference type="NCBI Taxonomy" id="672"/>
    <lineage>
        <taxon>Bacteria</taxon>
        <taxon>Pseudomonadati</taxon>
        <taxon>Pseudomonadota</taxon>
        <taxon>Gammaproteobacteria</taxon>
        <taxon>Vibrionales</taxon>
        <taxon>Vibrionaceae</taxon>
        <taxon>Vibrio</taxon>
    </lineage>
</organism>
<evidence type="ECO:0000259" key="5">
    <source>
        <dbReference type="PROSITE" id="PS50975"/>
    </source>
</evidence>
<dbReference type="EMBL" id="PDGH01000054">
    <property type="protein sequence ID" value="POB49142.1"/>
    <property type="molecule type" value="Genomic_DNA"/>
</dbReference>
<evidence type="ECO:0000256" key="4">
    <source>
        <dbReference type="PROSITE-ProRule" id="PRU00409"/>
    </source>
</evidence>
<accession>A0A2S3R608</accession>
<dbReference type="InterPro" id="IPR052032">
    <property type="entry name" value="ATP-dep_AA_Ligase"/>
</dbReference>
<dbReference type="Pfam" id="PF13535">
    <property type="entry name" value="ATP-grasp_4"/>
    <property type="match status" value="1"/>
</dbReference>
<evidence type="ECO:0000256" key="2">
    <source>
        <dbReference type="ARBA" id="ARBA00022741"/>
    </source>
</evidence>
<dbReference type="InterPro" id="IPR011761">
    <property type="entry name" value="ATP-grasp"/>
</dbReference>
<keyword evidence="3 4" id="KW-0067">ATP-binding</keyword>
<gene>
    <name evidence="6" type="ORF">CRN52_06640</name>
</gene>
<protein>
    <recommendedName>
        <fullName evidence="5">ATP-grasp domain-containing protein</fullName>
    </recommendedName>
</protein>
<keyword evidence="1" id="KW-0436">Ligase</keyword>
<evidence type="ECO:0000256" key="3">
    <source>
        <dbReference type="ARBA" id="ARBA00022840"/>
    </source>
</evidence>
<dbReference type="GO" id="GO:0046872">
    <property type="term" value="F:metal ion binding"/>
    <property type="evidence" value="ECO:0007669"/>
    <property type="project" value="InterPro"/>
</dbReference>
<evidence type="ECO:0000313" key="7">
    <source>
        <dbReference type="Proteomes" id="UP000237466"/>
    </source>
</evidence>
<evidence type="ECO:0000313" key="6">
    <source>
        <dbReference type="EMBL" id="POB49142.1"/>
    </source>
</evidence>
<dbReference type="SUPFAM" id="SSF56059">
    <property type="entry name" value="Glutathione synthetase ATP-binding domain-like"/>
    <property type="match status" value="1"/>
</dbReference>
<name>A0A2S3R608_VIBVL</name>
<evidence type="ECO:0000256" key="1">
    <source>
        <dbReference type="ARBA" id="ARBA00022598"/>
    </source>
</evidence>
<comment type="caution">
    <text evidence="6">The sequence shown here is derived from an EMBL/GenBank/DDBJ whole genome shotgun (WGS) entry which is preliminary data.</text>
</comment>
<dbReference type="RefSeq" id="WP_103200005.1">
    <property type="nucleotide sequence ID" value="NZ_JASMUA010000006.1"/>
</dbReference>
<dbReference type="InterPro" id="IPR013815">
    <property type="entry name" value="ATP_grasp_subdomain_1"/>
</dbReference>
<dbReference type="Gene3D" id="3.40.50.20">
    <property type="match status" value="1"/>
</dbReference>
<feature type="domain" description="ATP-grasp" evidence="5">
    <location>
        <begin position="103"/>
        <end position="295"/>
    </location>
</feature>
<dbReference type="Gene3D" id="3.30.1490.20">
    <property type="entry name" value="ATP-grasp fold, A domain"/>
    <property type="match status" value="1"/>
</dbReference>
<dbReference type="AlphaFoldDB" id="A0A2S3R608"/>
<dbReference type="Proteomes" id="UP000237466">
    <property type="component" value="Unassembled WGS sequence"/>
</dbReference>
<keyword evidence="2 4" id="KW-0547">Nucleotide-binding</keyword>
<dbReference type="Gene3D" id="3.30.470.20">
    <property type="entry name" value="ATP-grasp fold, B domain"/>
    <property type="match status" value="1"/>
</dbReference>
<sequence length="376" mass="42635">MNLLVLGGSYLQSDFVYKAMESGYSVYVCDGDKECYLSADRRVDFVHLDFSDYSALKEFSIDKQIEFVFAPCGEYSNEVASRLSDDLGLKYNSFEATIATRSKSRQRDILKKHSYFSVIKSEQLTDSLDVSEFNFPVVVKPEDSSGGRGVLLVRRLDDIEYSYEYAKAFGSGTVLIEEYIQGEQISIETLSMNGQHRILAFTNEIVSSGPNFIERSHTISSAKQAMYFDELGDGIIELLDIFNIQWGASHIEMILATDGTYRVIEVASRSGGWRDKLFFYASNHSMNQSILDAVIAEELTEFDCRQITLNSAVNILLTENDLSQSEHFKELEVERFFNGKKFSDCPQNLIDAVGYIYFSSEQSLESVVLDREWSMS</sequence>
<proteinExistence type="predicted"/>
<dbReference type="PROSITE" id="PS50975">
    <property type="entry name" value="ATP_GRASP"/>
    <property type="match status" value="1"/>
</dbReference>